<evidence type="ECO:0000256" key="5">
    <source>
        <dbReference type="ARBA" id="ARBA00022801"/>
    </source>
</evidence>
<dbReference type="PANTHER" id="PTHR21445">
    <property type="entry name" value="ENDONUCLEASE IV ENDODEOXYRIBONUCLEASE IV"/>
    <property type="match status" value="1"/>
</dbReference>
<keyword evidence="9" id="KW-0540">Nuclease</keyword>
<accession>A0A1V0SID1</accession>
<reference evidence="9" key="1">
    <citation type="journal article" date="2017" name="Science">
        <title>Giant viruses with an expanded complement of translation system components.</title>
        <authorList>
            <person name="Schulz F."/>
            <person name="Yutin N."/>
            <person name="Ivanova N.N."/>
            <person name="Ortega D.R."/>
            <person name="Lee T.K."/>
            <person name="Vierheilig J."/>
            <person name="Daims H."/>
            <person name="Horn M."/>
            <person name="Wagner M."/>
            <person name="Jensen G.J."/>
            <person name="Kyrpides N.C."/>
            <person name="Koonin E.V."/>
            <person name="Woyke T."/>
        </authorList>
    </citation>
    <scope>NUCLEOTIDE SEQUENCE</scope>
    <source>
        <strain evidence="9">KNV1</strain>
    </source>
</reference>
<evidence type="ECO:0000313" key="9">
    <source>
        <dbReference type="EMBL" id="ARF11483.1"/>
    </source>
</evidence>
<protein>
    <submittedName>
        <fullName evidence="9">Apurinic endonuclease</fullName>
    </submittedName>
</protein>
<dbReference type="PROSITE" id="PS51432">
    <property type="entry name" value="AP_NUCLEASE_F2_4"/>
    <property type="match status" value="1"/>
</dbReference>
<dbReference type="InterPro" id="IPR013022">
    <property type="entry name" value="Xyl_isomerase-like_TIM-brl"/>
</dbReference>
<dbReference type="PROSITE" id="PS00731">
    <property type="entry name" value="AP_NUCLEASE_F2_3"/>
    <property type="match status" value="1"/>
</dbReference>
<dbReference type="CDD" id="cd00019">
    <property type="entry name" value="AP2Ec"/>
    <property type="match status" value="1"/>
</dbReference>
<organism evidence="9">
    <name type="scientific">Klosneuvirus KNV1</name>
    <dbReference type="NCBI Taxonomy" id="1977640"/>
    <lineage>
        <taxon>Viruses</taxon>
        <taxon>Varidnaviria</taxon>
        <taxon>Bamfordvirae</taxon>
        <taxon>Nucleocytoviricota</taxon>
        <taxon>Megaviricetes</taxon>
        <taxon>Imitervirales</taxon>
        <taxon>Mimiviridae</taxon>
        <taxon>Klosneuvirinae</taxon>
        <taxon>Klosneuvirus</taxon>
    </lineage>
</organism>
<keyword evidence="5" id="KW-0378">Hydrolase</keyword>
<dbReference type="SUPFAM" id="SSF51658">
    <property type="entry name" value="Xylose isomerase-like"/>
    <property type="match status" value="1"/>
</dbReference>
<dbReference type="PANTHER" id="PTHR21445:SF0">
    <property type="entry name" value="APURINIC-APYRIMIDINIC ENDONUCLEASE"/>
    <property type="match status" value="1"/>
</dbReference>
<keyword evidence="7" id="KW-0234">DNA repair</keyword>
<dbReference type="GO" id="GO:0008081">
    <property type="term" value="F:phosphoric diester hydrolase activity"/>
    <property type="evidence" value="ECO:0007669"/>
    <property type="project" value="TreeGrafter"/>
</dbReference>
<dbReference type="NCBIfam" id="TIGR00587">
    <property type="entry name" value="nfo"/>
    <property type="match status" value="1"/>
</dbReference>
<evidence type="ECO:0000259" key="8">
    <source>
        <dbReference type="Pfam" id="PF01261"/>
    </source>
</evidence>
<sequence length="287" mass="32462">MNELIGHHFNISRGFLSSVDYAKSLGANFMQIFLGVPQSYTRKQRPDEELFQLKEKLRSNNMKMVIHGIYKLNFCNPIDSYIHKTGIQNLVGDLKDCEKIGALGVIIHMGKKLELDKEKATDNYVQGVRKALRLTDTKSMTDPKIILETGAGVGSEICSNLYDLAKLYKRFTKEERNRIKFCIDTCHVFAAGYALSEPLYCEVFCETIDTLLGWENVACIHLNDSRDSCGDCKDNHADLGKGNVGEEGLKEFVKIAVNKYHVPIVLETPCEELTKKEQISMVRGWVN</sequence>
<comment type="similarity">
    <text evidence="2">Belongs to the AP endonuclease 2 family.</text>
</comment>
<dbReference type="GO" id="GO:0008270">
    <property type="term" value="F:zinc ion binding"/>
    <property type="evidence" value="ECO:0007669"/>
    <property type="project" value="InterPro"/>
</dbReference>
<keyword evidence="9" id="KW-0255">Endonuclease</keyword>
<dbReference type="Pfam" id="PF01261">
    <property type="entry name" value="AP_endonuc_2"/>
    <property type="match status" value="1"/>
</dbReference>
<gene>
    <name evidence="9" type="ORF">Klosneuvirus_1_340</name>
</gene>
<evidence type="ECO:0000256" key="1">
    <source>
        <dbReference type="ARBA" id="ARBA00001947"/>
    </source>
</evidence>
<evidence type="ECO:0000256" key="7">
    <source>
        <dbReference type="ARBA" id="ARBA00023204"/>
    </source>
</evidence>
<evidence type="ECO:0000256" key="4">
    <source>
        <dbReference type="ARBA" id="ARBA00022763"/>
    </source>
</evidence>
<feature type="domain" description="Xylose isomerase-like TIM barrel" evidence="8">
    <location>
        <begin position="19"/>
        <end position="275"/>
    </location>
</feature>
<dbReference type="Gene3D" id="3.20.20.150">
    <property type="entry name" value="Divalent-metal-dependent TIM barrel enzymes"/>
    <property type="match status" value="1"/>
</dbReference>
<dbReference type="InterPro" id="IPR001719">
    <property type="entry name" value="AP_endonuc_2"/>
</dbReference>
<dbReference type="SMART" id="SM00518">
    <property type="entry name" value="AP2Ec"/>
    <property type="match status" value="1"/>
</dbReference>
<comment type="cofactor">
    <cofactor evidence="1">
        <name>Zn(2+)</name>
        <dbReference type="ChEBI" id="CHEBI:29105"/>
    </cofactor>
</comment>
<evidence type="ECO:0000256" key="3">
    <source>
        <dbReference type="ARBA" id="ARBA00022723"/>
    </source>
</evidence>
<name>A0A1V0SID1_9VIRU</name>
<evidence type="ECO:0000256" key="2">
    <source>
        <dbReference type="ARBA" id="ARBA00005340"/>
    </source>
</evidence>
<proteinExistence type="inferred from homology"/>
<keyword evidence="6" id="KW-0862">Zinc</keyword>
<dbReference type="GO" id="GO:0003677">
    <property type="term" value="F:DNA binding"/>
    <property type="evidence" value="ECO:0007669"/>
    <property type="project" value="InterPro"/>
</dbReference>
<dbReference type="EMBL" id="KY684108">
    <property type="protein sequence ID" value="ARF11483.1"/>
    <property type="molecule type" value="Genomic_DNA"/>
</dbReference>
<keyword evidence="3" id="KW-0479">Metal-binding</keyword>
<dbReference type="GO" id="GO:0006284">
    <property type="term" value="P:base-excision repair"/>
    <property type="evidence" value="ECO:0007669"/>
    <property type="project" value="TreeGrafter"/>
</dbReference>
<dbReference type="InterPro" id="IPR018246">
    <property type="entry name" value="AP_endonuc_F2_Zn_BS"/>
</dbReference>
<keyword evidence="4" id="KW-0227">DNA damage</keyword>
<dbReference type="GO" id="GO:0003906">
    <property type="term" value="F:DNA-(apurinic or apyrimidinic site) endonuclease activity"/>
    <property type="evidence" value="ECO:0007669"/>
    <property type="project" value="TreeGrafter"/>
</dbReference>
<dbReference type="InterPro" id="IPR036237">
    <property type="entry name" value="Xyl_isomerase-like_sf"/>
</dbReference>
<evidence type="ECO:0000256" key="6">
    <source>
        <dbReference type="ARBA" id="ARBA00022833"/>
    </source>
</evidence>